<dbReference type="GO" id="GO:0015648">
    <property type="term" value="F:lipid-linked peptidoglycan transporter activity"/>
    <property type="evidence" value="ECO:0007669"/>
    <property type="project" value="TreeGrafter"/>
</dbReference>
<evidence type="ECO:0000256" key="9">
    <source>
        <dbReference type="ARBA" id="ARBA00032370"/>
    </source>
</evidence>
<dbReference type="RefSeq" id="WP_102712685.1">
    <property type="nucleotide sequence ID" value="NZ_CABMLK010000003.1"/>
</dbReference>
<feature type="transmembrane region" description="Helical" evidence="16">
    <location>
        <begin position="300"/>
        <end position="320"/>
    </location>
</feature>
<feature type="transmembrane region" description="Helical" evidence="16">
    <location>
        <begin position="181"/>
        <end position="198"/>
    </location>
</feature>
<comment type="subcellular location">
    <subcellularLocation>
        <location evidence="1">Membrane</location>
        <topology evidence="1">Multi-pass membrane protein</topology>
    </subcellularLocation>
</comment>
<comment type="similarity">
    <text evidence="11">Belongs to the SEDS family. FtsW subfamily.</text>
</comment>
<keyword evidence="4 16" id="KW-0812">Transmembrane</keyword>
<evidence type="ECO:0000256" key="12">
    <source>
        <dbReference type="ARBA" id="ARBA00041185"/>
    </source>
</evidence>
<keyword evidence="6" id="KW-0573">Peptidoglycan synthesis</keyword>
<dbReference type="GO" id="GO:0008955">
    <property type="term" value="F:peptidoglycan glycosyltransferase activity"/>
    <property type="evidence" value="ECO:0007669"/>
    <property type="project" value="UniProtKB-EC"/>
</dbReference>
<feature type="chain" id="PRO_5017946942" description="Probable peptidoglycan glycosyltransferase FtsW" evidence="17">
    <location>
        <begin position="33"/>
        <end position="380"/>
    </location>
</feature>
<evidence type="ECO:0000256" key="6">
    <source>
        <dbReference type="ARBA" id="ARBA00022984"/>
    </source>
</evidence>
<dbReference type="InterPro" id="IPR001182">
    <property type="entry name" value="FtsW/RodA"/>
</dbReference>
<evidence type="ECO:0000256" key="15">
    <source>
        <dbReference type="ARBA" id="ARBA00049902"/>
    </source>
</evidence>
<keyword evidence="2" id="KW-0328">Glycosyltransferase</keyword>
<evidence type="ECO:0000256" key="17">
    <source>
        <dbReference type="SAM" id="SignalP"/>
    </source>
</evidence>
<dbReference type="EMBL" id="PJKA01000006">
    <property type="protein sequence ID" value="PNC18913.1"/>
    <property type="molecule type" value="Genomic_DNA"/>
</dbReference>
<evidence type="ECO:0000313" key="18">
    <source>
        <dbReference type="EMBL" id="PNC18913.1"/>
    </source>
</evidence>
<proteinExistence type="inferred from homology"/>
<evidence type="ECO:0000256" key="13">
    <source>
        <dbReference type="ARBA" id="ARBA00041418"/>
    </source>
</evidence>
<gene>
    <name evidence="18" type="ORF">CXU22_03720</name>
</gene>
<dbReference type="GO" id="GO:0005886">
    <property type="term" value="C:plasma membrane"/>
    <property type="evidence" value="ECO:0007669"/>
    <property type="project" value="TreeGrafter"/>
</dbReference>
<keyword evidence="17" id="KW-0732">Signal</keyword>
<accession>A0A2N8HF54</accession>
<dbReference type="OrthoDB" id="9812661at2"/>
<keyword evidence="8 16" id="KW-0472">Membrane</keyword>
<comment type="catalytic activity">
    <reaction evidence="15">
        <text>[GlcNAc-(1-&gt;4)-Mur2Ac(oyl-L-Ala-gamma-D-Glu-L-Lys-D-Ala-D-Ala)](n)-di-trans,octa-cis-undecaprenyl diphosphate + beta-D-GlcNAc-(1-&gt;4)-Mur2Ac(oyl-L-Ala-gamma-D-Glu-L-Lys-D-Ala-D-Ala)-di-trans,octa-cis-undecaprenyl diphosphate = [GlcNAc-(1-&gt;4)-Mur2Ac(oyl-L-Ala-gamma-D-Glu-L-Lys-D-Ala-D-Ala)](n+1)-di-trans,octa-cis-undecaprenyl diphosphate + di-trans,octa-cis-undecaprenyl diphosphate + H(+)</text>
        <dbReference type="Rhea" id="RHEA:23708"/>
        <dbReference type="Rhea" id="RHEA-COMP:9602"/>
        <dbReference type="Rhea" id="RHEA-COMP:9603"/>
        <dbReference type="ChEBI" id="CHEBI:15378"/>
        <dbReference type="ChEBI" id="CHEBI:58405"/>
        <dbReference type="ChEBI" id="CHEBI:60033"/>
        <dbReference type="ChEBI" id="CHEBI:78435"/>
        <dbReference type="EC" id="2.4.99.28"/>
    </reaction>
</comment>
<dbReference type="GO" id="GO:0032153">
    <property type="term" value="C:cell division site"/>
    <property type="evidence" value="ECO:0007669"/>
    <property type="project" value="TreeGrafter"/>
</dbReference>
<evidence type="ECO:0000256" key="8">
    <source>
        <dbReference type="ARBA" id="ARBA00023136"/>
    </source>
</evidence>
<feature type="transmembrane region" description="Helical" evidence="16">
    <location>
        <begin position="159"/>
        <end position="176"/>
    </location>
</feature>
<evidence type="ECO:0000256" key="11">
    <source>
        <dbReference type="ARBA" id="ARBA00038053"/>
    </source>
</evidence>
<evidence type="ECO:0000256" key="1">
    <source>
        <dbReference type="ARBA" id="ARBA00004141"/>
    </source>
</evidence>
<reference evidence="18 19" key="1">
    <citation type="journal article" date="2017" name="BMC Genomics">
        <title>Genome sequencing of 39 Akkermansia muciniphila isolates reveals its population structure, genomic and functional diverisity, and global distribution in mammalian gut microbiotas.</title>
        <authorList>
            <person name="Guo X."/>
            <person name="Li S."/>
            <person name="Zhang J."/>
            <person name="Wu F."/>
            <person name="Li X."/>
            <person name="Wu D."/>
            <person name="Zhang M."/>
            <person name="Ou Z."/>
            <person name="Jie Z."/>
            <person name="Yan Q."/>
            <person name="Li P."/>
            <person name="Yi J."/>
            <person name="Peng Y."/>
        </authorList>
    </citation>
    <scope>NUCLEOTIDE SEQUENCE [LARGE SCALE GENOMIC DNA]</scope>
    <source>
        <strain evidence="18 19">GP24</strain>
    </source>
</reference>
<protein>
    <recommendedName>
        <fullName evidence="12">Probable peptidoglycan glycosyltransferase FtsW</fullName>
        <ecNumber evidence="14">2.4.99.28</ecNumber>
    </recommendedName>
    <alternativeName>
        <fullName evidence="13">Cell division protein FtsW</fullName>
    </alternativeName>
    <alternativeName>
        <fullName evidence="10">Cell wall polymerase</fullName>
    </alternativeName>
    <alternativeName>
        <fullName evidence="9">Peptidoglycan polymerase</fullName>
    </alternativeName>
</protein>
<dbReference type="Pfam" id="PF01098">
    <property type="entry name" value="FTSW_RODA_SPOVE"/>
    <property type="match status" value="1"/>
</dbReference>
<feature type="transmembrane region" description="Helical" evidence="16">
    <location>
        <begin position="135"/>
        <end position="153"/>
    </location>
</feature>
<evidence type="ECO:0000256" key="14">
    <source>
        <dbReference type="ARBA" id="ARBA00044770"/>
    </source>
</evidence>
<evidence type="ECO:0000256" key="4">
    <source>
        <dbReference type="ARBA" id="ARBA00022692"/>
    </source>
</evidence>
<dbReference type="AlphaFoldDB" id="A0A2N8HF54"/>
<dbReference type="PANTHER" id="PTHR30474">
    <property type="entry name" value="CELL CYCLE PROTEIN"/>
    <property type="match status" value="1"/>
</dbReference>
<name>A0A2N8HF54_9BACT</name>
<evidence type="ECO:0000256" key="16">
    <source>
        <dbReference type="SAM" id="Phobius"/>
    </source>
</evidence>
<feature type="transmembrane region" description="Helical" evidence="16">
    <location>
        <begin position="332"/>
        <end position="352"/>
    </location>
</feature>
<keyword evidence="7 16" id="KW-1133">Transmembrane helix</keyword>
<keyword evidence="3" id="KW-0808">Transferase</keyword>
<evidence type="ECO:0000256" key="7">
    <source>
        <dbReference type="ARBA" id="ARBA00022989"/>
    </source>
</evidence>
<organism evidence="18 19">
    <name type="scientific">Akkermansia muciniphila</name>
    <dbReference type="NCBI Taxonomy" id="239935"/>
    <lineage>
        <taxon>Bacteria</taxon>
        <taxon>Pseudomonadati</taxon>
        <taxon>Verrucomicrobiota</taxon>
        <taxon>Verrucomicrobiia</taxon>
        <taxon>Verrucomicrobiales</taxon>
        <taxon>Akkermansiaceae</taxon>
        <taxon>Akkermansia</taxon>
    </lineage>
</organism>
<dbReference type="GO" id="GO:0009252">
    <property type="term" value="P:peptidoglycan biosynthetic process"/>
    <property type="evidence" value="ECO:0007669"/>
    <property type="project" value="UniProtKB-KW"/>
</dbReference>
<dbReference type="PANTHER" id="PTHR30474:SF2">
    <property type="entry name" value="PEPTIDOGLYCAN GLYCOSYLTRANSFERASE FTSW-RELATED"/>
    <property type="match status" value="1"/>
</dbReference>
<sequence length="380" mass="41724">MSSKVCMILVWFFVICLLVVGLVMVSSTAAWAEETTHPYEPLFKQTAFACAGLLGALVLSRIDYRIWRKYIWWILGFASFLLVLCYVPGIGKEINGERRWITIGMQFQPSECAKLCMMMALAHWLALYRDRTTSFWWGFAMPGLIFGIPLALILFEKDMGTSVALALAAFCVMFVAGTRKIYLGGALALAGGALYVLVQSNANRLERFLAWKDLDAHRLGAGLQQYRASIALSRGGLDGVGLGNSAEKHGTLPFAHTDFIFAPLGEEFGFYGTMFVLLCYFLMTYAGIGVAMQCRDAYGRFLAVGIVAIIFCPAILNIAVVTNAVPNSGLPLPFISFGGTNLVFTLAALGMLTSIQRFSTGAQPNCEITRKDERSIDVRL</sequence>
<evidence type="ECO:0000256" key="3">
    <source>
        <dbReference type="ARBA" id="ARBA00022679"/>
    </source>
</evidence>
<evidence type="ECO:0000256" key="10">
    <source>
        <dbReference type="ARBA" id="ARBA00033270"/>
    </source>
</evidence>
<feature type="transmembrane region" description="Helical" evidence="16">
    <location>
        <begin position="71"/>
        <end position="91"/>
    </location>
</feature>
<keyword evidence="5" id="KW-0133">Cell shape</keyword>
<evidence type="ECO:0000256" key="5">
    <source>
        <dbReference type="ARBA" id="ARBA00022960"/>
    </source>
</evidence>
<feature type="transmembrane region" description="Helical" evidence="16">
    <location>
        <begin position="268"/>
        <end position="288"/>
    </location>
</feature>
<evidence type="ECO:0000256" key="2">
    <source>
        <dbReference type="ARBA" id="ARBA00022676"/>
    </source>
</evidence>
<comment type="caution">
    <text evidence="18">The sequence shown here is derived from an EMBL/GenBank/DDBJ whole genome shotgun (WGS) entry which is preliminary data.</text>
</comment>
<dbReference type="GO" id="GO:0051301">
    <property type="term" value="P:cell division"/>
    <property type="evidence" value="ECO:0007669"/>
    <property type="project" value="InterPro"/>
</dbReference>
<dbReference type="GO" id="GO:0008360">
    <property type="term" value="P:regulation of cell shape"/>
    <property type="evidence" value="ECO:0007669"/>
    <property type="project" value="UniProtKB-KW"/>
</dbReference>
<feature type="signal peptide" evidence="17">
    <location>
        <begin position="1"/>
        <end position="32"/>
    </location>
</feature>
<feature type="transmembrane region" description="Helical" evidence="16">
    <location>
        <begin position="111"/>
        <end position="128"/>
    </location>
</feature>
<feature type="transmembrane region" description="Helical" evidence="16">
    <location>
        <begin position="42"/>
        <end position="59"/>
    </location>
</feature>
<evidence type="ECO:0000313" key="19">
    <source>
        <dbReference type="Proteomes" id="UP000236000"/>
    </source>
</evidence>
<dbReference type="Proteomes" id="UP000236000">
    <property type="component" value="Unassembled WGS sequence"/>
</dbReference>
<dbReference type="EC" id="2.4.99.28" evidence="14"/>